<dbReference type="Proteomes" id="UP000030751">
    <property type="component" value="Unassembled WGS sequence"/>
</dbReference>
<organism evidence="1">
    <name type="scientific">Fusarium oxysporum f. sp. pisi HDV247</name>
    <dbReference type="NCBI Taxonomy" id="1080344"/>
    <lineage>
        <taxon>Eukaryota</taxon>
        <taxon>Fungi</taxon>
        <taxon>Dikarya</taxon>
        <taxon>Ascomycota</taxon>
        <taxon>Pezizomycotina</taxon>
        <taxon>Sordariomycetes</taxon>
        <taxon>Hypocreomycetidae</taxon>
        <taxon>Hypocreales</taxon>
        <taxon>Nectriaceae</taxon>
        <taxon>Fusarium</taxon>
        <taxon>Fusarium oxysporum species complex</taxon>
    </lineage>
</organism>
<protein>
    <recommendedName>
        <fullName evidence="2">Phytanoyl-CoA dioxygenase</fullName>
    </recommendedName>
</protein>
<dbReference type="AlphaFoldDB" id="W9NEI3"/>
<sequence>MSTAVAIDDVSHYFDEHGFLYRPLKRVGTMVQNLYDDERLRDPTANFDFFKPILESDPVLRKLLEGYPVTVLEINWPWGKFDEYYCWGRSSPFVFKPSLAIYVLAPGSKATCCDRSHKREVKGLSRHPNGTLPLSNESMEPYEKKDIESEFGGVLCVHPLLGHRMPNGVSKFFTVRKK</sequence>
<gene>
    <name evidence="1" type="ORF">FOVG_17592</name>
</gene>
<reference evidence="1" key="2">
    <citation type="submission" date="2012-05" db="EMBL/GenBank/DDBJ databases">
        <title>Annotation of the Genome Sequence of Fusarium oxysporum HDV247.</title>
        <authorList>
            <consortium name="The Broad Institute Genomics Platform"/>
            <person name="Ma L.-J."/>
            <person name="Corby-Kistler H."/>
            <person name="Broz K."/>
            <person name="Gale L.R."/>
            <person name="Jonkers W."/>
            <person name="O'Donnell K."/>
            <person name="Ploetz R."/>
            <person name="Steinberg C."/>
            <person name="Schwartz D.C."/>
            <person name="VanEtten H."/>
            <person name="Zhou S."/>
            <person name="Young S.K."/>
            <person name="Zeng Q."/>
            <person name="Gargeya S."/>
            <person name="Fitzgerald M."/>
            <person name="Abouelleil A."/>
            <person name="Alvarado L."/>
            <person name="Chapman S.B."/>
            <person name="Gainer-Dewar J."/>
            <person name="Goldberg J."/>
            <person name="Griggs A."/>
            <person name="Gujja S."/>
            <person name="Hansen M."/>
            <person name="Howarth C."/>
            <person name="Imamovic A."/>
            <person name="Ireland A."/>
            <person name="Larimer J."/>
            <person name="McCowan C."/>
            <person name="Murphy C."/>
            <person name="Pearson M."/>
            <person name="Poon T.W."/>
            <person name="Priest M."/>
            <person name="Roberts A."/>
            <person name="Saif S."/>
            <person name="Shea T."/>
            <person name="Sykes S."/>
            <person name="Wortman J."/>
            <person name="Nusbaum C."/>
            <person name="Birren B."/>
        </authorList>
    </citation>
    <scope>NUCLEOTIDE SEQUENCE</scope>
    <source>
        <strain evidence="1">HDV247</strain>
    </source>
</reference>
<proteinExistence type="predicted"/>
<dbReference type="EMBL" id="JH651023">
    <property type="protein sequence ID" value="EXA31109.1"/>
    <property type="molecule type" value="Genomic_DNA"/>
</dbReference>
<accession>W9NEI3</accession>
<evidence type="ECO:0000313" key="1">
    <source>
        <dbReference type="EMBL" id="EXA31109.1"/>
    </source>
</evidence>
<reference evidence="1" key="1">
    <citation type="submission" date="2011-10" db="EMBL/GenBank/DDBJ databases">
        <title>The Genome Sequence of Fusarium oxysporum HDV247.</title>
        <authorList>
            <consortium name="The Broad Institute Genome Sequencing Platform"/>
            <person name="Ma L.-J."/>
            <person name="Gale L.R."/>
            <person name="Schwartz D.C."/>
            <person name="Zhou S."/>
            <person name="Corby-Kistler H."/>
            <person name="Young S.K."/>
            <person name="Zeng Q."/>
            <person name="Gargeya S."/>
            <person name="Fitzgerald M."/>
            <person name="Haas B."/>
            <person name="Abouelleil A."/>
            <person name="Alvarado L."/>
            <person name="Arachchi H.M."/>
            <person name="Berlin A."/>
            <person name="Brown A."/>
            <person name="Chapman S.B."/>
            <person name="Chen Z."/>
            <person name="Dunbar C."/>
            <person name="Freedman E."/>
            <person name="Gearin G."/>
            <person name="Goldberg J."/>
            <person name="Griggs A."/>
            <person name="Gujja S."/>
            <person name="Heiman D."/>
            <person name="Howarth C."/>
            <person name="Larson L."/>
            <person name="Lui A."/>
            <person name="MacDonald P.J.P."/>
            <person name="Montmayeur A."/>
            <person name="Murphy C."/>
            <person name="Neiman D."/>
            <person name="Pearson M."/>
            <person name="Priest M."/>
            <person name="Roberts A."/>
            <person name="Saif S."/>
            <person name="Shea T."/>
            <person name="Shenoy N."/>
            <person name="Sisk P."/>
            <person name="Stolte C."/>
            <person name="Sykes S."/>
            <person name="Wortman J."/>
            <person name="Nusbaum C."/>
            <person name="Birren B."/>
        </authorList>
    </citation>
    <scope>NUCLEOTIDE SEQUENCE [LARGE SCALE GENOMIC DNA]</scope>
    <source>
        <strain evidence="1">HDV247</strain>
    </source>
</reference>
<evidence type="ECO:0008006" key="2">
    <source>
        <dbReference type="Google" id="ProtNLM"/>
    </source>
</evidence>
<dbReference type="HOGENOM" id="CLU_128845_0_0_1"/>
<name>W9NEI3_FUSOX</name>